<dbReference type="AlphaFoldDB" id="A0A523UV94"/>
<dbReference type="EMBL" id="SOJN01000051">
    <property type="protein sequence ID" value="TET46476.1"/>
    <property type="molecule type" value="Genomic_DNA"/>
</dbReference>
<reference evidence="3 4" key="1">
    <citation type="submission" date="2019-03" db="EMBL/GenBank/DDBJ databases">
        <title>Metabolic potential of uncultured bacteria and archaea associated with petroleum seepage in deep-sea sediments.</title>
        <authorList>
            <person name="Dong X."/>
            <person name="Hubert C."/>
        </authorList>
    </citation>
    <scope>NUCLEOTIDE SEQUENCE [LARGE SCALE GENOMIC DNA]</scope>
    <source>
        <strain evidence="3">E44_bin18</strain>
    </source>
</reference>
<protein>
    <submittedName>
        <fullName evidence="3">DUF2520 domain-containing protein</fullName>
    </submittedName>
</protein>
<organism evidence="3 4">
    <name type="scientific">candidate division TA06 bacterium</name>
    <dbReference type="NCBI Taxonomy" id="2250710"/>
    <lineage>
        <taxon>Bacteria</taxon>
        <taxon>Bacteria division TA06</taxon>
    </lineage>
</organism>
<proteinExistence type="predicted"/>
<dbReference type="PANTHER" id="PTHR40459:SF1">
    <property type="entry name" value="CONSERVED HYPOTHETICAL ALANINE AND LEUCINE RICH PROTEIN"/>
    <property type="match status" value="1"/>
</dbReference>
<dbReference type="SUPFAM" id="SSF48179">
    <property type="entry name" value="6-phosphogluconate dehydrogenase C-terminal domain-like"/>
    <property type="match status" value="1"/>
</dbReference>
<evidence type="ECO:0000313" key="4">
    <source>
        <dbReference type="Proteomes" id="UP000315525"/>
    </source>
</evidence>
<dbReference type="SUPFAM" id="SSF51735">
    <property type="entry name" value="NAD(P)-binding Rossmann-fold domains"/>
    <property type="match status" value="1"/>
</dbReference>
<sequence length="278" mass="29870">ILLSKAGHQIVSAFDINPDARVRFAEALNTNVAGRLDEAVLGPDVILISVPDRAIEDVSHAISCSQDLRQGVYIGHTSGALSSRSLHHVKAEGCPTFSMHPIQTFASVESAVKAMPQSYFGIEGDPEALRLAEEIVTSIGGKPLLINPDLKPLYHAALCVASNFLVTLLDMAVKLCEDAKIEKEKALNIMLPLIKTTMSNFEQSGTRALTGPIERGDAGTVKGQLKVVETLEPKMIPVYLALAKATVSIAQETGSITVDEAKLFLQTLESVDKQTLEE</sequence>
<comment type="caution">
    <text evidence="3">The sequence shown here is derived from an EMBL/GenBank/DDBJ whole genome shotgun (WGS) entry which is preliminary data.</text>
</comment>
<evidence type="ECO:0000259" key="2">
    <source>
        <dbReference type="Pfam" id="PF10728"/>
    </source>
</evidence>
<name>A0A523UV94_UNCT6</name>
<gene>
    <name evidence="3" type="ORF">E3J62_04185</name>
</gene>
<dbReference type="InterPro" id="IPR037108">
    <property type="entry name" value="TM1727-like_C_sf"/>
</dbReference>
<dbReference type="InterPro" id="IPR036291">
    <property type="entry name" value="NAD(P)-bd_dom_sf"/>
</dbReference>
<evidence type="ECO:0000259" key="1">
    <source>
        <dbReference type="Pfam" id="PF10727"/>
    </source>
</evidence>
<dbReference type="Pfam" id="PF10727">
    <property type="entry name" value="Rossmann-like"/>
    <property type="match status" value="1"/>
</dbReference>
<dbReference type="Proteomes" id="UP000315525">
    <property type="component" value="Unassembled WGS sequence"/>
</dbReference>
<feature type="domain" description="DUF2520" evidence="2">
    <location>
        <begin position="119"/>
        <end position="246"/>
    </location>
</feature>
<dbReference type="Gene3D" id="1.10.1040.20">
    <property type="entry name" value="ProC-like, C-terminal domain"/>
    <property type="match status" value="1"/>
</dbReference>
<evidence type="ECO:0000313" key="3">
    <source>
        <dbReference type="EMBL" id="TET46476.1"/>
    </source>
</evidence>
<accession>A0A523UV94</accession>
<dbReference type="Gene3D" id="3.40.50.720">
    <property type="entry name" value="NAD(P)-binding Rossmann-like Domain"/>
    <property type="match status" value="1"/>
</dbReference>
<dbReference type="InterPro" id="IPR008927">
    <property type="entry name" value="6-PGluconate_DH-like_C_sf"/>
</dbReference>
<feature type="domain" description="Putative oxidoreductase/dehydrogenase Rossmann-like" evidence="1">
    <location>
        <begin position="3"/>
        <end position="101"/>
    </location>
</feature>
<dbReference type="InterPro" id="IPR019665">
    <property type="entry name" value="OxRdtase/DH_put_Rossmann_dom"/>
</dbReference>
<dbReference type="InterPro" id="IPR018931">
    <property type="entry name" value="DUF2520"/>
</dbReference>
<dbReference type="PANTHER" id="PTHR40459">
    <property type="entry name" value="CONSERVED HYPOTHETICAL ALANINE AND LEUCINE RICH PROTEIN"/>
    <property type="match status" value="1"/>
</dbReference>
<feature type="non-terminal residue" evidence="3">
    <location>
        <position position="1"/>
    </location>
</feature>
<dbReference type="Pfam" id="PF10728">
    <property type="entry name" value="DUF2520"/>
    <property type="match status" value="1"/>
</dbReference>